<dbReference type="EMBL" id="OZ037949">
    <property type="protein sequence ID" value="CAL1710602.1"/>
    <property type="molecule type" value="Genomic_DNA"/>
</dbReference>
<proteinExistence type="predicted"/>
<dbReference type="Proteomes" id="UP001497453">
    <property type="component" value="Chromosome 6"/>
</dbReference>
<evidence type="ECO:0000256" key="1">
    <source>
        <dbReference type="SAM" id="MobiDB-lite"/>
    </source>
</evidence>
<accession>A0ABP1DTS6</accession>
<evidence type="ECO:0000313" key="3">
    <source>
        <dbReference type="Proteomes" id="UP001497453"/>
    </source>
</evidence>
<feature type="region of interest" description="Disordered" evidence="1">
    <location>
        <begin position="212"/>
        <end position="255"/>
    </location>
</feature>
<feature type="compositionally biased region" description="Low complexity" evidence="1">
    <location>
        <begin position="217"/>
        <end position="227"/>
    </location>
</feature>
<name>A0ABP1DTS6_9APHY</name>
<organism evidence="2 3">
    <name type="scientific">Somion occarium</name>
    <dbReference type="NCBI Taxonomy" id="3059160"/>
    <lineage>
        <taxon>Eukaryota</taxon>
        <taxon>Fungi</taxon>
        <taxon>Dikarya</taxon>
        <taxon>Basidiomycota</taxon>
        <taxon>Agaricomycotina</taxon>
        <taxon>Agaricomycetes</taxon>
        <taxon>Polyporales</taxon>
        <taxon>Cerrenaceae</taxon>
        <taxon>Somion</taxon>
    </lineage>
</organism>
<protein>
    <recommendedName>
        <fullName evidence="4">Fungal-type protein kinase domain-containing protein</fullName>
    </recommendedName>
</protein>
<evidence type="ECO:0000313" key="2">
    <source>
        <dbReference type="EMBL" id="CAL1710602.1"/>
    </source>
</evidence>
<keyword evidence="3" id="KW-1185">Reference proteome</keyword>
<sequence length="304" mass="34389">MDHSHSFLLADSNLHVTIESISKPESKLGLGDMLTSMDLIRVVVNNILLQKNTSTGTKNTKQIKLRKLPAPKIAVNPLVTSRPRVPWMFMSAILQKYIFKPPAVSDDIESFIHVIIWLALRFSHHRLSARPNSMAFTLFGTYIETGDTTEEGFPCMSYKRWEAIEKGTPGFIFYQKRKLNWVIETSMGLCQLQYRSTDMDQLEEFLPLSLRPKGASKKSTTDQSDSSVPKPNLSQEVHGNSWVETSTKTQAKRPLDTHEGILEVLRRSISDNEIWEKKTADQFIDLPRVVLTYRPGGVAAGLNV</sequence>
<evidence type="ECO:0008006" key="4">
    <source>
        <dbReference type="Google" id="ProtNLM"/>
    </source>
</evidence>
<reference evidence="3" key="1">
    <citation type="submission" date="2024-04" db="EMBL/GenBank/DDBJ databases">
        <authorList>
            <person name="Shaw F."/>
            <person name="Minotto A."/>
        </authorList>
    </citation>
    <scope>NUCLEOTIDE SEQUENCE [LARGE SCALE GENOMIC DNA]</scope>
</reference>
<feature type="compositionally biased region" description="Polar residues" evidence="1">
    <location>
        <begin position="232"/>
        <end position="249"/>
    </location>
</feature>
<gene>
    <name evidence="2" type="ORF">GFSPODELE1_LOCUS7910</name>
</gene>